<evidence type="ECO:0000259" key="1">
    <source>
        <dbReference type="Pfam" id="PF12724"/>
    </source>
</evidence>
<proteinExistence type="predicted"/>
<feature type="domain" description="Flavodoxin" evidence="1">
    <location>
        <begin position="5"/>
        <end position="137"/>
    </location>
</feature>
<dbReference type="EMBL" id="DVGA01000049">
    <property type="protein sequence ID" value="HIQ78618.1"/>
    <property type="molecule type" value="Genomic_DNA"/>
</dbReference>
<reference evidence="2" key="1">
    <citation type="submission" date="2020-10" db="EMBL/GenBank/DDBJ databases">
        <authorList>
            <person name="Gilroy R."/>
        </authorList>
    </citation>
    <scope>NUCLEOTIDE SEQUENCE</scope>
    <source>
        <strain evidence="2">ChiBcolR7-354</strain>
    </source>
</reference>
<name>A0A9D0ZDJ7_9FIRM</name>
<dbReference type="AlphaFoldDB" id="A0A9D0ZDJ7"/>
<accession>A0A9D0ZDJ7</accession>
<dbReference type="SUPFAM" id="SSF52218">
    <property type="entry name" value="Flavoproteins"/>
    <property type="match status" value="1"/>
</dbReference>
<organism evidence="2 3">
    <name type="scientific">Candidatus Scatomorpha intestinavium</name>
    <dbReference type="NCBI Taxonomy" id="2840922"/>
    <lineage>
        <taxon>Bacteria</taxon>
        <taxon>Bacillati</taxon>
        <taxon>Bacillota</taxon>
        <taxon>Clostridia</taxon>
        <taxon>Eubacteriales</taxon>
        <taxon>Candidatus Scatomorpha</taxon>
    </lineage>
</organism>
<protein>
    <submittedName>
        <fullName evidence="2">Flavodoxin</fullName>
    </submittedName>
</protein>
<dbReference type="Pfam" id="PF12724">
    <property type="entry name" value="Flavodoxin_5"/>
    <property type="match status" value="1"/>
</dbReference>
<gene>
    <name evidence="2" type="ORF">IAB77_05100</name>
</gene>
<reference evidence="2" key="2">
    <citation type="journal article" date="2021" name="PeerJ">
        <title>Extensive microbial diversity within the chicken gut microbiome revealed by metagenomics and culture.</title>
        <authorList>
            <person name="Gilroy R."/>
            <person name="Ravi A."/>
            <person name="Getino M."/>
            <person name="Pursley I."/>
            <person name="Horton D.L."/>
            <person name="Alikhan N.F."/>
            <person name="Baker D."/>
            <person name="Gharbi K."/>
            <person name="Hall N."/>
            <person name="Watson M."/>
            <person name="Adriaenssens E.M."/>
            <person name="Foster-Nyarko E."/>
            <person name="Jarju S."/>
            <person name="Secka A."/>
            <person name="Antonio M."/>
            <person name="Oren A."/>
            <person name="Chaudhuri R.R."/>
            <person name="La Ragione R."/>
            <person name="Hildebrand F."/>
            <person name="Pallen M.J."/>
        </authorList>
    </citation>
    <scope>NUCLEOTIDE SEQUENCE</scope>
    <source>
        <strain evidence="2">ChiBcolR7-354</strain>
    </source>
</reference>
<dbReference type="InterPro" id="IPR026816">
    <property type="entry name" value="Flavodoxin_dom"/>
</dbReference>
<dbReference type="InterPro" id="IPR029039">
    <property type="entry name" value="Flavoprotein-like_sf"/>
</dbReference>
<dbReference type="Proteomes" id="UP000824262">
    <property type="component" value="Unassembled WGS sequence"/>
</dbReference>
<dbReference type="Gene3D" id="3.40.50.360">
    <property type="match status" value="1"/>
</dbReference>
<comment type="caution">
    <text evidence="2">The sequence shown here is derived from an EMBL/GenBank/DDBJ whole genome shotgun (WGS) entry which is preliminary data.</text>
</comment>
<evidence type="ECO:0000313" key="3">
    <source>
        <dbReference type="Proteomes" id="UP000824262"/>
    </source>
</evidence>
<sequence>MAEGIVIYKSRYGATARYAAWIAEATGFETAESSDAAIRQAADCTAVVFAGGVYASGVAGISLMKKNSAMLAGKRTALLCVGASPWDEGAIALLRARNLKGVLEGVPLFYARGAWDEDKMSFADRTLCRMLQKSVAKKDPAGYEPWEAALMCARGQSCDWTSREQLEPLLEYLK</sequence>
<evidence type="ECO:0000313" key="2">
    <source>
        <dbReference type="EMBL" id="HIQ78618.1"/>
    </source>
</evidence>